<dbReference type="EC" id="3.1.1.61" evidence="2"/>
<dbReference type="RefSeq" id="WP_239107330.1">
    <property type="nucleotide sequence ID" value="NZ_BAAAGJ010000005.1"/>
</dbReference>
<evidence type="ECO:0000256" key="3">
    <source>
        <dbReference type="ARBA" id="ARBA00048267"/>
    </source>
</evidence>
<evidence type="ECO:0000256" key="1">
    <source>
        <dbReference type="ARBA" id="ARBA00022801"/>
    </source>
</evidence>
<name>A0A8J3Y7S6_9ACTN</name>
<dbReference type="SUPFAM" id="SSF52738">
    <property type="entry name" value="Methylesterase CheB, C-terminal domain"/>
    <property type="match status" value="1"/>
</dbReference>
<dbReference type="InterPro" id="IPR011247">
    <property type="entry name" value="Chemotax_prot-Glu_Me-esterase"/>
</dbReference>
<evidence type="ECO:0000256" key="2">
    <source>
        <dbReference type="ARBA" id="ARBA00039140"/>
    </source>
</evidence>
<keyword evidence="4" id="KW-0145">Chemotaxis</keyword>
<feature type="compositionally biased region" description="Basic and acidic residues" evidence="5">
    <location>
        <begin position="293"/>
        <end position="304"/>
    </location>
</feature>
<feature type="compositionally biased region" description="Pro residues" evidence="5">
    <location>
        <begin position="323"/>
        <end position="334"/>
    </location>
</feature>
<reference evidence="7" key="1">
    <citation type="submission" date="2021-01" db="EMBL/GenBank/DDBJ databases">
        <title>Whole genome shotgun sequence of Spirilliplanes yamanashiensis NBRC 15828.</title>
        <authorList>
            <person name="Komaki H."/>
            <person name="Tamura T."/>
        </authorList>
    </citation>
    <scope>NUCLEOTIDE SEQUENCE</scope>
    <source>
        <strain evidence="7">NBRC 15828</strain>
    </source>
</reference>
<sequence>MTWWRSAGGVEALKALVAGLPPDFPGALLVVLHVPHDAPSALPAILDRAGPLPARHAVDGEELRPGRVYVAPADRHLLVIGGRIRLSHGPSENGHRPAIDPLFRSAARAYGRRVVAVVLSGSRDDGAAGLQTVAAHGGLTVVQDPADALFPSMPAAALARATPDHVLPAAKIGGLLTGITAMSLPDPTPADDRPDPQLDLEVAMSDLADVTTADLPVAPAGYGCPSCGGSLHELGHEPLPRFRCRVGHAWSPESLLDEQAVATEGALWMALRALEEKAALSRRMADGHSGGHVSDRYDRSAREAEKAGRLIRRLIDELGSPPVEEPGPAPAEQR</sequence>
<evidence type="ECO:0000259" key="6">
    <source>
        <dbReference type="PROSITE" id="PS50122"/>
    </source>
</evidence>
<protein>
    <recommendedName>
        <fullName evidence="2">protein-glutamate methylesterase</fullName>
        <ecNumber evidence="2">3.1.1.61</ecNumber>
    </recommendedName>
</protein>
<comment type="catalytic activity">
    <reaction evidence="3">
        <text>[protein]-L-glutamate 5-O-methyl ester + H2O = L-glutamyl-[protein] + methanol + H(+)</text>
        <dbReference type="Rhea" id="RHEA:23236"/>
        <dbReference type="Rhea" id="RHEA-COMP:10208"/>
        <dbReference type="Rhea" id="RHEA-COMP:10311"/>
        <dbReference type="ChEBI" id="CHEBI:15377"/>
        <dbReference type="ChEBI" id="CHEBI:15378"/>
        <dbReference type="ChEBI" id="CHEBI:17790"/>
        <dbReference type="ChEBI" id="CHEBI:29973"/>
        <dbReference type="ChEBI" id="CHEBI:82795"/>
        <dbReference type="EC" id="3.1.1.61"/>
    </reaction>
</comment>
<keyword evidence="8" id="KW-1185">Reference proteome</keyword>
<feature type="region of interest" description="Disordered" evidence="5">
    <location>
        <begin position="315"/>
        <end position="334"/>
    </location>
</feature>
<accession>A0A8J3Y7S6</accession>
<dbReference type="GO" id="GO:0000156">
    <property type="term" value="F:phosphorelay response regulator activity"/>
    <property type="evidence" value="ECO:0007669"/>
    <property type="project" value="InterPro"/>
</dbReference>
<dbReference type="GO" id="GO:0008984">
    <property type="term" value="F:protein-glutamate methylesterase activity"/>
    <property type="evidence" value="ECO:0007669"/>
    <property type="project" value="UniProtKB-EC"/>
</dbReference>
<dbReference type="GO" id="GO:0006935">
    <property type="term" value="P:chemotaxis"/>
    <property type="evidence" value="ECO:0007669"/>
    <property type="project" value="UniProtKB-UniRule"/>
</dbReference>
<dbReference type="Proteomes" id="UP000652013">
    <property type="component" value="Unassembled WGS sequence"/>
</dbReference>
<organism evidence="7 8">
    <name type="scientific">Spirilliplanes yamanashiensis</name>
    <dbReference type="NCBI Taxonomy" id="42233"/>
    <lineage>
        <taxon>Bacteria</taxon>
        <taxon>Bacillati</taxon>
        <taxon>Actinomycetota</taxon>
        <taxon>Actinomycetes</taxon>
        <taxon>Micromonosporales</taxon>
        <taxon>Micromonosporaceae</taxon>
        <taxon>Spirilliplanes</taxon>
    </lineage>
</organism>
<keyword evidence="1 4" id="KW-0378">Hydrolase</keyword>
<dbReference type="PROSITE" id="PS50122">
    <property type="entry name" value="CHEB"/>
    <property type="match status" value="1"/>
</dbReference>
<dbReference type="PIRSF" id="PIRSF036461">
    <property type="entry name" value="Chmtx_methlestr"/>
    <property type="match status" value="1"/>
</dbReference>
<dbReference type="InterPro" id="IPR000673">
    <property type="entry name" value="Sig_transdc_resp-reg_Me-estase"/>
</dbReference>
<dbReference type="InterPro" id="IPR035909">
    <property type="entry name" value="CheB_C"/>
</dbReference>
<dbReference type="CDD" id="cd16433">
    <property type="entry name" value="CheB"/>
    <property type="match status" value="1"/>
</dbReference>
<gene>
    <name evidence="7" type="primary">cheB_1</name>
    <name evidence="7" type="ORF">Sya03_21950</name>
</gene>
<dbReference type="GO" id="GO:0005737">
    <property type="term" value="C:cytoplasm"/>
    <property type="evidence" value="ECO:0007669"/>
    <property type="project" value="InterPro"/>
</dbReference>
<proteinExistence type="predicted"/>
<dbReference type="Pfam" id="PF01339">
    <property type="entry name" value="CheB_methylest"/>
    <property type="match status" value="1"/>
</dbReference>
<evidence type="ECO:0000256" key="5">
    <source>
        <dbReference type="SAM" id="MobiDB-lite"/>
    </source>
</evidence>
<evidence type="ECO:0000313" key="8">
    <source>
        <dbReference type="Proteomes" id="UP000652013"/>
    </source>
</evidence>
<dbReference type="EMBL" id="BOOY01000016">
    <property type="protein sequence ID" value="GIJ02843.1"/>
    <property type="molecule type" value="Genomic_DNA"/>
</dbReference>
<dbReference type="AlphaFoldDB" id="A0A8J3Y7S6"/>
<comment type="caution">
    <text evidence="7">The sequence shown here is derived from an EMBL/GenBank/DDBJ whole genome shotgun (WGS) entry which is preliminary data.</text>
</comment>
<feature type="domain" description="CheB-type methylesterase" evidence="6">
    <location>
        <begin position="1"/>
        <end position="183"/>
    </location>
</feature>
<dbReference type="Gene3D" id="3.40.50.180">
    <property type="entry name" value="Methylesterase CheB, C-terminal domain"/>
    <property type="match status" value="1"/>
</dbReference>
<evidence type="ECO:0000256" key="4">
    <source>
        <dbReference type="PROSITE-ProRule" id="PRU00050"/>
    </source>
</evidence>
<feature type="active site" evidence="4">
    <location>
        <position position="125"/>
    </location>
</feature>
<evidence type="ECO:0000313" key="7">
    <source>
        <dbReference type="EMBL" id="GIJ02843.1"/>
    </source>
</evidence>
<dbReference type="PANTHER" id="PTHR42872:SF6">
    <property type="entry name" value="PROTEIN-GLUTAMATE METHYLESTERASE_PROTEIN-GLUTAMINE GLUTAMINASE"/>
    <property type="match status" value="1"/>
</dbReference>
<feature type="active site" evidence="4">
    <location>
        <position position="6"/>
    </location>
</feature>
<feature type="active site" evidence="4">
    <location>
        <position position="33"/>
    </location>
</feature>
<feature type="region of interest" description="Disordered" evidence="5">
    <location>
        <begin position="283"/>
        <end position="304"/>
    </location>
</feature>
<dbReference type="PANTHER" id="PTHR42872">
    <property type="entry name" value="PROTEIN-GLUTAMATE METHYLESTERASE/PROTEIN-GLUTAMINE GLUTAMINASE"/>
    <property type="match status" value="1"/>
</dbReference>